<comment type="caution">
    <text evidence="1">The sequence shown here is derived from an EMBL/GenBank/DDBJ whole genome shotgun (WGS) entry which is preliminary data.</text>
</comment>
<evidence type="ECO:0000313" key="1">
    <source>
        <dbReference type="EMBL" id="KAF6369260.1"/>
    </source>
</evidence>
<evidence type="ECO:0000313" key="2">
    <source>
        <dbReference type="Proteomes" id="UP000527355"/>
    </source>
</evidence>
<gene>
    <name evidence="1" type="ORF">mMyoMyo1_010638</name>
</gene>
<dbReference type="EMBL" id="JABWUV010000003">
    <property type="protein sequence ID" value="KAF6369260.1"/>
    <property type="molecule type" value="Genomic_DNA"/>
</dbReference>
<proteinExistence type="predicted"/>
<organism evidence="1 2">
    <name type="scientific">Myotis myotis</name>
    <name type="common">Greater mouse-eared bat</name>
    <name type="synonym">Vespertilio myotis</name>
    <dbReference type="NCBI Taxonomy" id="51298"/>
    <lineage>
        <taxon>Eukaryota</taxon>
        <taxon>Metazoa</taxon>
        <taxon>Chordata</taxon>
        <taxon>Craniata</taxon>
        <taxon>Vertebrata</taxon>
        <taxon>Euteleostomi</taxon>
        <taxon>Mammalia</taxon>
        <taxon>Eutheria</taxon>
        <taxon>Laurasiatheria</taxon>
        <taxon>Chiroptera</taxon>
        <taxon>Yangochiroptera</taxon>
        <taxon>Vespertilionidae</taxon>
        <taxon>Myotis</taxon>
    </lineage>
</organism>
<reference evidence="1 2" key="1">
    <citation type="journal article" date="2020" name="Nature">
        <title>Six reference-quality genomes reveal evolution of bat adaptations.</title>
        <authorList>
            <person name="Jebb D."/>
            <person name="Huang Z."/>
            <person name="Pippel M."/>
            <person name="Hughes G.M."/>
            <person name="Lavrichenko K."/>
            <person name="Devanna P."/>
            <person name="Winkler S."/>
            <person name="Jermiin L.S."/>
            <person name="Skirmuntt E.C."/>
            <person name="Katzourakis A."/>
            <person name="Burkitt-Gray L."/>
            <person name="Ray D.A."/>
            <person name="Sullivan K.A.M."/>
            <person name="Roscito J.G."/>
            <person name="Kirilenko B.M."/>
            <person name="Davalos L.M."/>
            <person name="Corthals A.P."/>
            <person name="Power M.L."/>
            <person name="Jones G."/>
            <person name="Ransome R.D."/>
            <person name="Dechmann D.K.N."/>
            <person name="Locatelli A.G."/>
            <person name="Puechmaille S.J."/>
            <person name="Fedrigo O."/>
            <person name="Jarvis E.D."/>
            <person name="Hiller M."/>
            <person name="Vernes S.C."/>
            <person name="Myers E.W."/>
            <person name="Teeling E.C."/>
        </authorList>
    </citation>
    <scope>NUCLEOTIDE SEQUENCE [LARGE SCALE GENOMIC DNA]</scope>
    <source>
        <strain evidence="1">MMyoMyo1</strain>
        <tissue evidence="1">Flight muscle</tissue>
    </source>
</reference>
<sequence>MLDKARSGMTLEKVRPLQHGPAAVQRPWQYGSCCGCICGHFCSKDHEGSCFHSLFVHKVSPQKDARSTLLSRKKPATSTNPVSQCGARVSGCLQQPDGCATRCTWMRTALLAPGQLEHWYVRQGQEMHLWLFSGGYLALVDCTNKLKSNKEYLEVSKGVEPDAAQVQLLE</sequence>
<protein>
    <submittedName>
        <fullName evidence="1">Uncharacterized protein</fullName>
    </submittedName>
</protein>
<accession>A0A7J7Z6D8</accession>
<dbReference type="VEuPathDB" id="HostDB:NIPSNAP1"/>
<dbReference type="Proteomes" id="UP000527355">
    <property type="component" value="Unassembled WGS sequence"/>
</dbReference>
<keyword evidence="2" id="KW-1185">Reference proteome</keyword>
<dbReference type="AlphaFoldDB" id="A0A7J7Z6D8"/>
<name>A0A7J7Z6D8_MYOMY</name>